<dbReference type="InterPro" id="IPR006954">
    <property type="entry name" value="Mlt-10-like"/>
</dbReference>
<reference evidence="4" key="2">
    <citation type="submission" date="2020-10" db="UniProtKB">
        <authorList>
            <consortium name="WormBaseParasite"/>
        </authorList>
    </citation>
    <scope>IDENTIFICATION</scope>
</reference>
<evidence type="ECO:0000313" key="4">
    <source>
        <dbReference type="WBParaSite" id="Pan_g17338.t1"/>
    </source>
</evidence>
<keyword evidence="2" id="KW-0732">Signal</keyword>
<proteinExistence type="predicted"/>
<dbReference type="PANTHER" id="PTHR21523:SF38">
    <property type="entry name" value="MLT-TEN (MLT-10) RELATED"/>
    <property type="match status" value="1"/>
</dbReference>
<evidence type="ECO:0000256" key="2">
    <source>
        <dbReference type="SAM" id="SignalP"/>
    </source>
</evidence>
<dbReference type="WBParaSite" id="Pan_g17338.t1">
    <property type="protein sequence ID" value="Pan_g17338.t1"/>
    <property type="gene ID" value="Pan_g17338"/>
</dbReference>
<organism evidence="3 4">
    <name type="scientific">Panagrellus redivivus</name>
    <name type="common">Microworm</name>
    <dbReference type="NCBI Taxonomy" id="6233"/>
    <lineage>
        <taxon>Eukaryota</taxon>
        <taxon>Metazoa</taxon>
        <taxon>Ecdysozoa</taxon>
        <taxon>Nematoda</taxon>
        <taxon>Chromadorea</taxon>
        <taxon>Rhabditida</taxon>
        <taxon>Tylenchina</taxon>
        <taxon>Panagrolaimomorpha</taxon>
        <taxon>Panagrolaimoidea</taxon>
        <taxon>Panagrolaimidae</taxon>
        <taxon>Panagrellus</taxon>
    </lineage>
</organism>
<feature type="region of interest" description="Disordered" evidence="1">
    <location>
        <begin position="715"/>
        <end position="780"/>
    </location>
</feature>
<evidence type="ECO:0000313" key="3">
    <source>
        <dbReference type="Proteomes" id="UP000492821"/>
    </source>
</evidence>
<dbReference type="Pfam" id="PF04870">
    <property type="entry name" value="Moulting_cycle"/>
    <property type="match status" value="1"/>
</dbReference>
<accession>A0A7E4V7A2</accession>
<protein>
    <submittedName>
        <fullName evidence="4">Uncharacterized protein</fullName>
    </submittedName>
</protein>
<dbReference type="AlphaFoldDB" id="A0A7E4V7A2"/>
<feature type="region of interest" description="Disordered" evidence="1">
    <location>
        <begin position="485"/>
        <end position="518"/>
    </location>
</feature>
<keyword evidence="3" id="KW-1185">Reference proteome</keyword>
<dbReference type="PANTHER" id="PTHR21523">
    <property type="match status" value="1"/>
</dbReference>
<sequence length="794" mass="89298">MNPYRRIRRKSHNYAMFFIFICILFITVDVDANQDESGAFELNVDRLDDVYRRAAVTALVKARASQILRTAKIPLSDQVLYKQCAKAAKTPVAHAQCVVSLMDASERPESEKSGQQSDSPTVLEKIGSLFRSIFAQPIIPINAESPAIPFNSYDSTKYQKATLNQPLPIAMKEHYYNNDKSGASFYDMGKSTRTFGDYDTLNYNIKPLLRPDGRKKRHLENDSIDPTINRSRTSLEKIEDYHRKMKFVEKIMSDLNHSNSKFINSVSNTPFKFAMRKDGNESVVENVFEAVNALLGDKKSKAKFSLMSPRLFSILPTDQNKRKHLLSPTLFSFHNQDGMFALPDLMKNIDLDEALSQKWLQTFLEVSGGIKALDDVAEQLRPRMEEMDTKIYPAALKLARMQENWEVVSSSYTDEQINNMKEHGYAFLHREQIQMIYNDDHHVKPTVDLDEYSQMSNEQRQRRMDDDIRKLAKLESHLYRVRRQSDHGDYGAGPVVPDDGAHEPTDGHEGEAGGHDEPHIHFHTLTPFAFSSRIANGVALEVTTLSPYAFFSEILMPEALSVQTLGPRAFIPSILSPNALLARILSPAAFRTEILSPRALTAWILTPEAFIFEVLSPKFLELRVLSPEAMIIQVLSPSIIAPRVMSPEAVGVLVLSPNILSPRVLSGHAMLVEVLSPHILGGGHDSHEDEEAHEEHMHKDDENVNLEAILGHKKGNHDHGSAILGQPDHSGAHQSHPHASYDGSPHDDRVPEAYGGPEPASYSPHDNRIPEAYGGPEPAPNGLYNIFHTNRFFF</sequence>
<dbReference type="Proteomes" id="UP000492821">
    <property type="component" value="Unassembled WGS sequence"/>
</dbReference>
<name>A0A7E4V7A2_PANRE</name>
<feature type="signal peptide" evidence="2">
    <location>
        <begin position="1"/>
        <end position="32"/>
    </location>
</feature>
<evidence type="ECO:0000256" key="1">
    <source>
        <dbReference type="SAM" id="MobiDB-lite"/>
    </source>
</evidence>
<feature type="chain" id="PRO_5028885904" evidence="2">
    <location>
        <begin position="33"/>
        <end position="794"/>
    </location>
</feature>
<feature type="region of interest" description="Disordered" evidence="1">
    <location>
        <begin position="682"/>
        <end position="701"/>
    </location>
</feature>
<feature type="compositionally biased region" description="Basic and acidic residues" evidence="1">
    <location>
        <begin position="499"/>
        <end position="518"/>
    </location>
</feature>
<reference evidence="3" key="1">
    <citation type="journal article" date="2013" name="Genetics">
        <title>The draft genome and transcriptome of Panagrellus redivivus are shaped by the harsh demands of a free-living lifestyle.</title>
        <authorList>
            <person name="Srinivasan J."/>
            <person name="Dillman A.R."/>
            <person name="Macchietto M.G."/>
            <person name="Heikkinen L."/>
            <person name="Lakso M."/>
            <person name="Fracchia K.M."/>
            <person name="Antoshechkin I."/>
            <person name="Mortazavi A."/>
            <person name="Wong G."/>
            <person name="Sternberg P.W."/>
        </authorList>
    </citation>
    <scope>NUCLEOTIDE SEQUENCE [LARGE SCALE GENOMIC DNA]</scope>
    <source>
        <strain evidence="3">MT8872</strain>
    </source>
</reference>